<keyword evidence="2" id="KW-1185">Reference proteome</keyword>
<name>A0A5J9UHT3_9POAL</name>
<dbReference type="EMBL" id="RWGY01000026">
    <property type="protein sequence ID" value="TVU22837.1"/>
    <property type="molecule type" value="Genomic_DNA"/>
</dbReference>
<organism evidence="1 2">
    <name type="scientific">Eragrostis curvula</name>
    <name type="common">weeping love grass</name>
    <dbReference type="NCBI Taxonomy" id="38414"/>
    <lineage>
        <taxon>Eukaryota</taxon>
        <taxon>Viridiplantae</taxon>
        <taxon>Streptophyta</taxon>
        <taxon>Embryophyta</taxon>
        <taxon>Tracheophyta</taxon>
        <taxon>Spermatophyta</taxon>
        <taxon>Magnoliopsida</taxon>
        <taxon>Liliopsida</taxon>
        <taxon>Poales</taxon>
        <taxon>Poaceae</taxon>
        <taxon>PACMAD clade</taxon>
        <taxon>Chloridoideae</taxon>
        <taxon>Eragrostideae</taxon>
        <taxon>Eragrostidinae</taxon>
        <taxon>Eragrostis</taxon>
    </lineage>
</organism>
<gene>
    <name evidence="1" type="ORF">EJB05_32557</name>
</gene>
<dbReference type="AlphaFoldDB" id="A0A5J9UHT3"/>
<reference evidence="1 2" key="1">
    <citation type="journal article" date="2019" name="Sci. Rep.">
        <title>A high-quality genome of Eragrostis curvula grass provides insights into Poaceae evolution and supports new strategies to enhance forage quality.</title>
        <authorList>
            <person name="Carballo J."/>
            <person name="Santos B.A.C.M."/>
            <person name="Zappacosta D."/>
            <person name="Garbus I."/>
            <person name="Selva J.P."/>
            <person name="Gallo C.A."/>
            <person name="Diaz A."/>
            <person name="Albertini E."/>
            <person name="Caccamo M."/>
            <person name="Echenique V."/>
        </authorList>
    </citation>
    <scope>NUCLEOTIDE SEQUENCE [LARGE SCALE GENOMIC DNA]</scope>
    <source>
        <strain evidence="2">cv. Victoria</strain>
        <tissue evidence="1">Leaf</tissue>
    </source>
</reference>
<sequence length="163" mass="18654">MASCSDSVLHRLFHADIDPAGTFLKFEGLHCLLPCEVYAGGVSDRAESGQVYTKLAYTIKEHREATMLLDLPIISQPEELLKEAQPPFYLEALCLMINDVYELKNTYKLWRKFPPQTLLEHTVIRHHQNCKILSGNVWKRTYKIPGTATALDNQICHVTYEMC</sequence>
<feature type="non-terminal residue" evidence="1">
    <location>
        <position position="1"/>
    </location>
</feature>
<comment type="caution">
    <text evidence="1">The sequence shown here is derived from an EMBL/GenBank/DDBJ whole genome shotgun (WGS) entry which is preliminary data.</text>
</comment>
<evidence type="ECO:0000313" key="2">
    <source>
        <dbReference type="Proteomes" id="UP000324897"/>
    </source>
</evidence>
<dbReference type="Gramene" id="TVU22837">
    <property type="protein sequence ID" value="TVU22837"/>
    <property type="gene ID" value="EJB05_32557"/>
</dbReference>
<evidence type="ECO:0000313" key="1">
    <source>
        <dbReference type="EMBL" id="TVU22837.1"/>
    </source>
</evidence>
<protein>
    <submittedName>
        <fullName evidence="1">Uncharacterized protein</fullName>
    </submittedName>
</protein>
<accession>A0A5J9UHT3</accession>
<proteinExistence type="predicted"/>
<dbReference type="Proteomes" id="UP000324897">
    <property type="component" value="Unassembled WGS sequence"/>
</dbReference>